<dbReference type="KEGG" id="rsin:B6N60_00478"/>
<proteinExistence type="predicted"/>
<name>A0A975T4H9_9NOST</name>
<protein>
    <submittedName>
        <fullName evidence="1">Uncharacterized protein</fullName>
    </submittedName>
</protein>
<reference evidence="1" key="1">
    <citation type="submission" date="2017-04" db="EMBL/GenBank/DDBJ databases">
        <title>Genome deletions in a multicellular cyanobacterial endosymbiont for morphological adaptation in marine diatoms.</title>
        <authorList>
            <person name="Wang Y."/>
            <person name="Gao H."/>
            <person name="Li R."/>
            <person name="Xu X."/>
        </authorList>
    </citation>
    <scope>NUCLEOTIDE SEQUENCE</scope>
    <source>
        <strain evidence="1">FACHB 800</strain>
    </source>
</reference>
<keyword evidence="2" id="KW-1185">Reference proteome</keyword>
<gene>
    <name evidence="1" type="ORF">B6N60_00478</name>
</gene>
<sequence>MHCTITLYLSSSFTKVLNIMSTNLHINLVEFILR</sequence>
<accession>A0A975T4H9</accession>
<dbReference type="AlphaFoldDB" id="A0A975T4H9"/>
<organism evidence="1 2">
    <name type="scientific">Richelia sinica FACHB-800</name>
    <dbReference type="NCBI Taxonomy" id="1357546"/>
    <lineage>
        <taxon>Bacteria</taxon>
        <taxon>Bacillati</taxon>
        <taxon>Cyanobacteriota</taxon>
        <taxon>Cyanophyceae</taxon>
        <taxon>Nostocales</taxon>
        <taxon>Nostocaceae</taxon>
        <taxon>Richelia</taxon>
    </lineage>
</organism>
<evidence type="ECO:0000313" key="1">
    <source>
        <dbReference type="EMBL" id="QXE21800.1"/>
    </source>
</evidence>
<dbReference type="EMBL" id="CP021056">
    <property type="protein sequence ID" value="QXE21800.1"/>
    <property type="molecule type" value="Genomic_DNA"/>
</dbReference>
<dbReference type="Proteomes" id="UP000683511">
    <property type="component" value="Chromosome"/>
</dbReference>
<evidence type="ECO:0000313" key="2">
    <source>
        <dbReference type="Proteomes" id="UP000683511"/>
    </source>
</evidence>